<evidence type="ECO:0000313" key="1">
    <source>
        <dbReference type="EMBL" id="WCE46572.1"/>
    </source>
</evidence>
<reference evidence="1" key="1">
    <citation type="submission" date="2023-01" db="EMBL/GenBank/DDBJ databases">
        <title>Comparative Genomic Analysis of the Clinically-Derived Winkia Strain NY0527 Provides Evidence into the Taxonomic Reassignment of Winkia neuii and Characterizes Their Virulence Traits.</title>
        <authorList>
            <person name="Cai X."/>
            <person name="Peng Y."/>
            <person name="Li M."/>
            <person name="Qiu Y."/>
            <person name="Wang Y."/>
            <person name="Xu L."/>
            <person name="Hou Q."/>
        </authorList>
    </citation>
    <scope>NUCLEOTIDE SEQUENCE</scope>
    <source>
        <strain evidence="1">NY0527</strain>
    </source>
</reference>
<organism evidence="1 2">
    <name type="scientific">Winkia neuii subsp. anitrata</name>
    <dbReference type="NCBI Taxonomy" id="29318"/>
    <lineage>
        <taxon>Bacteria</taxon>
        <taxon>Bacillati</taxon>
        <taxon>Actinomycetota</taxon>
        <taxon>Actinomycetes</taxon>
        <taxon>Actinomycetales</taxon>
        <taxon>Actinomycetaceae</taxon>
        <taxon>Winkia</taxon>
    </lineage>
</organism>
<dbReference type="Proteomes" id="UP001211044">
    <property type="component" value="Chromosome"/>
</dbReference>
<proteinExistence type="predicted"/>
<dbReference type="KEGG" id="wne:PIG85_02710"/>
<sequence>MGKSIVASDKDTTVMLEQLPVPQLAQLHLPAGARIALLGQDELPESSPESQVILVSSDPASIPQLAEWTQGGGAGFVLLRKPVELRNRWLVAWMQLLQESGVCGYEPVGDGWLFRIGTKTDSDAINEWAKDAFLQASGGEEVAKPESSGSYLGLLKYVRHHRNVPVAASSVEGDAEQTGHLVAKIKNLQNENDRIKARYRALANSKLGSLTLKWWERGGHK</sequence>
<dbReference type="EMBL" id="CP116394">
    <property type="protein sequence ID" value="WCE46572.1"/>
    <property type="molecule type" value="Genomic_DNA"/>
</dbReference>
<accession>A0AB38XQW0</accession>
<evidence type="ECO:0000313" key="2">
    <source>
        <dbReference type="Proteomes" id="UP001211044"/>
    </source>
</evidence>
<dbReference type="AlphaFoldDB" id="A0AB38XQW0"/>
<gene>
    <name evidence="1" type="ORF">PIG85_02710</name>
</gene>
<protein>
    <submittedName>
        <fullName evidence="1">Uncharacterized protein</fullName>
    </submittedName>
</protein>
<name>A0AB38XQW0_9ACTO</name>
<dbReference type="RefSeq" id="WP_004805651.1">
    <property type="nucleotide sequence ID" value="NZ_CP116394.1"/>
</dbReference>